<comment type="caution">
    <text evidence="5">The sequence shown here is derived from an EMBL/GenBank/DDBJ whole genome shotgun (WGS) entry which is preliminary data.</text>
</comment>
<dbReference type="PANTHER" id="PTHR10827:SF98">
    <property type="entry name" value="45 KDA CALCIUM-BINDING PROTEIN"/>
    <property type="match status" value="1"/>
</dbReference>
<evidence type="ECO:0000313" key="5">
    <source>
        <dbReference type="EMBL" id="KAJ8300422.1"/>
    </source>
</evidence>
<keyword evidence="2" id="KW-0677">Repeat</keyword>
<proteinExistence type="predicted"/>
<keyword evidence="3" id="KW-0106">Calcium</keyword>
<dbReference type="InterPro" id="IPR002048">
    <property type="entry name" value="EF_hand_dom"/>
</dbReference>
<evidence type="ECO:0000256" key="2">
    <source>
        <dbReference type="ARBA" id="ARBA00022737"/>
    </source>
</evidence>
<gene>
    <name evidence="5" type="ORF">KUTeg_021941</name>
</gene>
<dbReference type="EMBL" id="JARBDR010000919">
    <property type="protein sequence ID" value="KAJ8300422.1"/>
    <property type="molecule type" value="Genomic_DNA"/>
</dbReference>
<evidence type="ECO:0000256" key="1">
    <source>
        <dbReference type="ARBA" id="ARBA00022723"/>
    </source>
</evidence>
<dbReference type="SUPFAM" id="SSF47473">
    <property type="entry name" value="EF-hand"/>
    <property type="match status" value="1"/>
</dbReference>
<reference evidence="5 6" key="1">
    <citation type="submission" date="2022-12" db="EMBL/GenBank/DDBJ databases">
        <title>Chromosome-level genome of Tegillarca granosa.</title>
        <authorList>
            <person name="Kim J."/>
        </authorList>
    </citation>
    <scope>NUCLEOTIDE SEQUENCE [LARGE SCALE GENOMIC DNA]</scope>
    <source>
        <strain evidence="5">Teg-2019</strain>
        <tissue evidence="5">Adductor muscle</tissue>
    </source>
</reference>
<dbReference type="InterPro" id="IPR018247">
    <property type="entry name" value="EF_Hand_1_Ca_BS"/>
</dbReference>
<sequence>MAVLIKSDMIRQRTTPGSSLTCSQFHNDAVSCCYIYFGFAYAAHPDFKPYNDSALLLFHSSDVNQDGDNSVSRHEYVTYLTSSTPTLHDFAHALYDDYDVTGDHHLTHQDFDLYYAKLDANGDGNVTQDEFVPYWTDPYNESAALLFHGSDLNADGIFSRQELDQVFEKYDANADGKVSRHEYVAYLTMTAPTLEQFAHALYDDYDVTGDHHLDHHDFDLYYAKLDADGKSILIIGKKTNHYSAHHCFNLTIV</sequence>
<evidence type="ECO:0000259" key="4">
    <source>
        <dbReference type="PROSITE" id="PS50222"/>
    </source>
</evidence>
<keyword evidence="6" id="KW-1185">Reference proteome</keyword>
<dbReference type="SMART" id="SM00054">
    <property type="entry name" value="EFh"/>
    <property type="match status" value="2"/>
</dbReference>
<accession>A0ABQ9E962</accession>
<organism evidence="5 6">
    <name type="scientific">Tegillarca granosa</name>
    <name type="common">Malaysian cockle</name>
    <name type="synonym">Anadara granosa</name>
    <dbReference type="NCBI Taxonomy" id="220873"/>
    <lineage>
        <taxon>Eukaryota</taxon>
        <taxon>Metazoa</taxon>
        <taxon>Spiralia</taxon>
        <taxon>Lophotrochozoa</taxon>
        <taxon>Mollusca</taxon>
        <taxon>Bivalvia</taxon>
        <taxon>Autobranchia</taxon>
        <taxon>Pteriomorphia</taxon>
        <taxon>Arcoida</taxon>
        <taxon>Arcoidea</taxon>
        <taxon>Arcidae</taxon>
        <taxon>Tegillarca</taxon>
    </lineage>
</organism>
<dbReference type="PANTHER" id="PTHR10827">
    <property type="entry name" value="RETICULOCALBIN"/>
    <property type="match status" value="1"/>
</dbReference>
<protein>
    <recommendedName>
        <fullName evidence="4">EF-hand domain-containing protein</fullName>
    </recommendedName>
</protein>
<dbReference type="PROSITE" id="PS50222">
    <property type="entry name" value="EF_HAND_2"/>
    <property type="match status" value="1"/>
</dbReference>
<dbReference type="PROSITE" id="PS00018">
    <property type="entry name" value="EF_HAND_1"/>
    <property type="match status" value="2"/>
</dbReference>
<dbReference type="Gene3D" id="1.10.238.10">
    <property type="entry name" value="EF-hand"/>
    <property type="match status" value="2"/>
</dbReference>
<evidence type="ECO:0000256" key="3">
    <source>
        <dbReference type="ARBA" id="ARBA00022837"/>
    </source>
</evidence>
<dbReference type="CDD" id="cd00051">
    <property type="entry name" value="EFh"/>
    <property type="match status" value="1"/>
</dbReference>
<evidence type="ECO:0000313" key="6">
    <source>
        <dbReference type="Proteomes" id="UP001217089"/>
    </source>
</evidence>
<feature type="domain" description="EF-hand" evidence="4">
    <location>
        <begin position="158"/>
        <end position="193"/>
    </location>
</feature>
<dbReference type="Pfam" id="PF13202">
    <property type="entry name" value="EF-hand_5"/>
    <property type="match status" value="2"/>
</dbReference>
<keyword evidence="1" id="KW-0479">Metal-binding</keyword>
<name>A0ABQ9E962_TEGGR</name>
<dbReference type="Proteomes" id="UP001217089">
    <property type="component" value="Unassembled WGS sequence"/>
</dbReference>
<dbReference type="InterPro" id="IPR011992">
    <property type="entry name" value="EF-hand-dom_pair"/>
</dbReference>